<dbReference type="RefSeq" id="WP_253772106.1">
    <property type="nucleotide sequence ID" value="NZ_JAMTCK010000007.1"/>
</dbReference>
<dbReference type="PROSITE" id="PS50850">
    <property type="entry name" value="MFS"/>
    <property type="match status" value="1"/>
</dbReference>
<dbReference type="Gene3D" id="1.20.1250.20">
    <property type="entry name" value="MFS general substrate transporter like domains"/>
    <property type="match status" value="1"/>
</dbReference>
<dbReference type="SUPFAM" id="SSF103473">
    <property type="entry name" value="MFS general substrate transporter"/>
    <property type="match status" value="1"/>
</dbReference>
<evidence type="ECO:0000313" key="9">
    <source>
        <dbReference type="EMBL" id="MCP2166323.1"/>
    </source>
</evidence>
<feature type="transmembrane region" description="Helical" evidence="7">
    <location>
        <begin position="226"/>
        <end position="243"/>
    </location>
</feature>
<dbReference type="InterPro" id="IPR011701">
    <property type="entry name" value="MFS"/>
</dbReference>
<dbReference type="GO" id="GO:0005886">
    <property type="term" value="C:plasma membrane"/>
    <property type="evidence" value="ECO:0007669"/>
    <property type="project" value="UniProtKB-SubCell"/>
</dbReference>
<feature type="transmembrane region" description="Helical" evidence="7">
    <location>
        <begin position="347"/>
        <end position="368"/>
    </location>
</feature>
<feature type="transmembrane region" description="Helical" evidence="7">
    <location>
        <begin position="294"/>
        <end position="315"/>
    </location>
</feature>
<keyword evidence="4 7" id="KW-1133">Transmembrane helix</keyword>
<dbReference type="PANTHER" id="PTHR23501:SF191">
    <property type="entry name" value="VACUOLAR BASIC AMINO ACID TRANSPORTER 4"/>
    <property type="match status" value="1"/>
</dbReference>
<dbReference type="AlphaFoldDB" id="A0AAE3GEM1"/>
<keyword evidence="5 7" id="KW-0472">Membrane</keyword>
<dbReference type="PANTHER" id="PTHR23501">
    <property type="entry name" value="MAJOR FACILITATOR SUPERFAMILY"/>
    <property type="match status" value="1"/>
</dbReference>
<dbReference type="InterPro" id="IPR036259">
    <property type="entry name" value="MFS_trans_sf"/>
</dbReference>
<dbReference type="InterPro" id="IPR020846">
    <property type="entry name" value="MFS_dom"/>
</dbReference>
<dbReference type="PRINTS" id="PR01036">
    <property type="entry name" value="TCRTETB"/>
</dbReference>
<gene>
    <name evidence="9" type="ORF">LX83_003191</name>
</gene>
<organism evidence="9 10">
    <name type="scientific">Goodfellowiella coeruleoviolacea</name>
    <dbReference type="NCBI Taxonomy" id="334858"/>
    <lineage>
        <taxon>Bacteria</taxon>
        <taxon>Bacillati</taxon>
        <taxon>Actinomycetota</taxon>
        <taxon>Actinomycetes</taxon>
        <taxon>Pseudonocardiales</taxon>
        <taxon>Pseudonocardiaceae</taxon>
        <taxon>Goodfellowiella</taxon>
    </lineage>
</organism>
<evidence type="ECO:0000259" key="8">
    <source>
        <dbReference type="PROSITE" id="PS50850"/>
    </source>
</evidence>
<feature type="transmembrane region" description="Helical" evidence="7">
    <location>
        <begin position="91"/>
        <end position="111"/>
    </location>
</feature>
<feature type="transmembrane region" description="Helical" evidence="7">
    <location>
        <begin position="145"/>
        <end position="168"/>
    </location>
</feature>
<dbReference type="EMBL" id="JAMTCK010000007">
    <property type="protein sequence ID" value="MCP2166323.1"/>
    <property type="molecule type" value="Genomic_DNA"/>
</dbReference>
<keyword evidence="10" id="KW-1185">Reference proteome</keyword>
<name>A0AAE3GEM1_9PSEU</name>
<dbReference type="GO" id="GO:0022857">
    <property type="term" value="F:transmembrane transporter activity"/>
    <property type="evidence" value="ECO:0007669"/>
    <property type="project" value="InterPro"/>
</dbReference>
<proteinExistence type="predicted"/>
<evidence type="ECO:0000256" key="2">
    <source>
        <dbReference type="ARBA" id="ARBA00022448"/>
    </source>
</evidence>
<dbReference type="Proteomes" id="UP001206128">
    <property type="component" value="Unassembled WGS sequence"/>
</dbReference>
<reference evidence="9" key="1">
    <citation type="submission" date="2022-06" db="EMBL/GenBank/DDBJ databases">
        <title>Genomic Encyclopedia of Archaeal and Bacterial Type Strains, Phase II (KMG-II): from individual species to whole genera.</title>
        <authorList>
            <person name="Goeker M."/>
        </authorList>
    </citation>
    <scope>NUCLEOTIDE SEQUENCE</scope>
    <source>
        <strain evidence="9">DSM 43935</strain>
    </source>
</reference>
<comment type="subcellular location">
    <subcellularLocation>
        <location evidence="1">Cell inner membrane</location>
        <topology evidence="1">Multi-pass membrane protein</topology>
    </subcellularLocation>
</comment>
<keyword evidence="3 7" id="KW-0812">Transmembrane</keyword>
<feature type="domain" description="Major facilitator superfamily (MFS) profile" evidence="8">
    <location>
        <begin position="24"/>
        <end position="405"/>
    </location>
</feature>
<accession>A0AAE3GEM1</accession>
<keyword evidence="2" id="KW-0813">Transport</keyword>
<feature type="transmembrane region" description="Helical" evidence="7">
    <location>
        <begin position="380"/>
        <end position="404"/>
    </location>
</feature>
<feature type="transmembrane region" description="Helical" evidence="7">
    <location>
        <begin position="264"/>
        <end position="282"/>
    </location>
</feature>
<feature type="compositionally biased region" description="Low complexity" evidence="6">
    <location>
        <begin position="12"/>
        <end position="23"/>
    </location>
</feature>
<protein>
    <submittedName>
        <fullName evidence="9">Major Facilitator Superfamily protein</fullName>
    </submittedName>
</protein>
<comment type="caution">
    <text evidence="9">The sequence shown here is derived from an EMBL/GenBank/DDBJ whole genome shotgun (WGS) entry which is preliminary data.</text>
</comment>
<evidence type="ECO:0000256" key="5">
    <source>
        <dbReference type="ARBA" id="ARBA00023136"/>
    </source>
</evidence>
<feature type="transmembrane region" description="Helical" evidence="7">
    <location>
        <begin position="174"/>
        <end position="191"/>
    </location>
</feature>
<feature type="region of interest" description="Disordered" evidence="6">
    <location>
        <begin position="1"/>
        <end position="23"/>
    </location>
</feature>
<evidence type="ECO:0000256" key="1">
    <source>
        <dbReference type="ARBA" id="ARBA00004429"/>
    </source>
</evidence>
<evidence type="ECO:0000256" key="4">
    <source>
        <dbReference type="ARBA" id="ARBA00022989"/>
    </source>
</evidence>
<feature type="transmembrane region" description="Helical" evidence="7">
    <location>
        <begin position="64"/>
        <end position="84"/>
    </location>
</feature>
<evidence type="ECO:0000313" key="10">
    <source>
        <dbReference type="Proteomes" id="UP001206128"/>
    </source>
</evidence>
<sequence>MTDLRTASADSPTRTPSARPPARALPGPWLALLAAPVALGTTGPTVVLPRIAADLEIPVAAATWLGTAYGWGVAVGTPLLAGLLRLRGIRAALLLGAALVGAGTLLLVLAPTLPLLLAGRVVQALGAAGLITAAMNLAGSTRRMGLITAAISAAGAVGPLAGTLIGAAGTWRPVLALAALTLLAVPAALRVAPAAASAPVSEFDLPGAGLVLVLATALVLVPRAALPSAAVAVLAAVALARHVRRRPEGFVPLDVLRSRSFTGCCALALALATSYFAILYAVPRLLADRGWSAGSVGVGQLAVLLLGALLVWVLTSVRLARPVVLGVLTGLGVLALGLVLTPWPVPVLASAGVAVVSASGTQATLSVLAPAAVPDRHRPVAIGLFNLCYQLGGAFGPALVALLLA</sequence>
<feature type="transmembrane region" description="Helical" evidence="7">
    <location>
        <begin position="322"/>
        <end position="341"/>
    </location>
</feature>
<evidence type="ECO:0000256" key="7">
    <source>
        <dbReference type="SAM" id="Phobius"/>
    </source>
</evidence>
<dbReference type="Pfam" id="PF07690">
    <property type="entry name" value="MFS_1"/>
    <property type="match status" value="1"/>
</dbReference>
<evidence type="ECO:0000256" key="6">
    <source>
        <dbReference type="SAM" id="MobiDB-lite"/>
    </source>
</evidence>
<evidence type="ECO:0000256" key="3">
    <source>
        <dbReference type="ARBA" id="ARBA00022692"/>
    </source>
</evidence>